<dbReference type="OrthoDB" id="9815425at2"/>
<dbReference type="InterPro" id="IPR029058">
    <property type="entry name" value="AB_hydrolase_fold"/>
</dbReference>
<dbReference type="InterPro" id="IPR013094">
    <property type="entry name" value="AB_hydrolase_3"/>
</dbReference>
<dbReference type="EMBL" id="AP019810">
    <property type="protein sequence ID" value="BBM15119.1"/>
    <property type="molecule type" value="Genomic_DNA"/>
</dbReference>
<proteinExistence type="predicted"/>
<dbReference type="AlphaFoldDB" id="A0A1V2ULD7"/>
<dbReference type="RefSeq" id="WP_010736503.1">
    <property type="nucleotide sequence ID" value="NZ_AP019810.1"/>
</dbReference>
<reference evidence="3 4" key="1">
    <citation type="submission" date="2016-12" db="EMBL/GenBank/DDBJ databases">
        <authorList>
            <person name="Song W.-J."/>
            <person name="Kurnit D.M."/>
        </authorList>
    </citation>
    <scope>NUCLEOTIDE SEQUENCE [LARGE SCALE GENOMIC DNA]</scope>
    <source>
        <strain evidence="3 4">CGB1038-1_S1</strain>
    </source>
</reference>
<evidence type="ECO:0000313" key="4">
    <source>
        <dbReference type="Proteomes" id="UP000189299"/>
    </source>
</evidence>
<evidence type="ECO:0000313" key="3">
    <source>
        <dbReference type="EMBL" id="ONN44274.1"/>
    </source>
</evidence>
<dbReference type="Proteomes" id="UP000509460">
    <property type="component" value="Chromosome"/>
</dbReference>
<dbReference type="Pfam" id="PF07859">
    <property type="entry name" value="Abhydrolase_3"/>
    <property type="match status" value="1"/>
</dbReference>
<dbReference type="Proteomes" id="UP000189299">
    <property type="component" value="Unassembled WGS sequence"/>
</dbReference>
<sequence length="274" mass="31166">MKETKQLLDDITVTIYPAQSDTPKYILYLHGGGLIYGSKGDIPNRLKDLFLAHGYTLLALDYLLAPNTSVTEIIAKLNESFDALKKTIIHEHPFGICGRSAGSYLMFHLTKYLCVDRGLSPNFLINFYGYADFEFLKKQTTPTTHTLTEEMLIDIDQQTPTADDPLMGRALLYYYGRQQGILADYYRLPKSLDWSDYAISETELAVFPPCYSTASTSDQEVPFASSKRISKQIPNSRFKPVYDLEHDFLKQTNEPQVQTVLKELSDWLSTKESL</sequence>
<dbReference type="GO" id="GO:0016787">
    <property type="term" value="F:hydrolase activity"/>
    <property type="evidence" value="ECO:0007669"/>
    <property type="project" value="InterPro"/>
</dbReference>
<reference evidence="2 5" key="2">
    <citation type="submission" date="2019-07" db="EMBL/GenBank/DDBJ databases">
        <title>antibiotic susceptibility of plant-derived lactic acid bacteria.</title>
        <authorList>
            <person name="Sugiyama M."/>
            <person name="Noda M."/>
        </authorList>
    </citation>
    <scope>NUCLEOTIDE SEQUENCE [LARGE SCALE GENOMIC DNA]</scope>
    <source>
        <strain evidence="2 5">15-1A</strain>
    </source>
</reference>
<evidence type="ECO:0000259" key="1">
    <source>
        <dbReference type="Pfam" id="PF07859"/>
    </source>
</evidence>
<dbReference type="STRING" id="53346.A5802_002608"/>
<organism evidence="3 4">
    <name type="scientific">Enterococcus mundtii</name>
    <dbReference type="NCBI Taxonomy" id="53346"/>
    <lineage>
        <taxon>Bacteria</taxon>
        <taxon>Bacillati</taxon>
        <taxon>Bacillota</taxon>
        <taxon>Bacilli</taxon>
        <taxon>Lactobacillales</taxon>
        <taxon>Enterococcaceae</taxon>
        <taxon>Enterococcus</taxon>
    </lineage>
</organism>
<dbReference type="SUPFAM" id="SSF53474">
    <property type="entry name" value="alpha/beta-Hydrolases"/>
    <property type="match status" value="1"/>
</dbReference>
<name>A0A1V2ULD7_ENTMU</name>
<dbReference type="EMBL" id="MSTR01000002">
    <property type="protein sequence ID" value="ONN44274.1"/>
    <property type="molecule type" value="Genomic_DNA"/>
</dbReference>
<evidence type="ECO:0000313" key="5">
    <source>
        <dbReference type="Proteomes" id="UP000509460"/>
    </source>
</evidence>
<feature type="domain" description="Alpha/beta hydrolase fold-3" evidence="1">
    <location>
        <begin position="26"/>
        <end position="149"/>
    </location>
</feature>
<accession>A0A1V2ULD7</accession>
<protein>
    <submittedName>
        <fullName evidence="3">Esterase</fullName>
    </submittedName>
</protein>
<evidence type="ECO:0000313" key="2">
    <source>
        <dbReference type="EMBL" id="BBM15119.1"/>
    </source>
</evidence>
<dbReference type="Gene3D" id="3.40.50.1820">
    <property type="entry name" value="alpha/beta hydrolase"/>
    <property type="match status" value="1"/>
</dbReference>
<gene>
    <name evidence="3" type="ORF">BTN92_02300</name>
    <name evidence="2" type="ORF">EM151A_1928</name>
</gene>